<accession>A0A6M0RBI1</accession>
<organism evidence="1 2">
    <name type="scientific">Clostridium niameyense</name>
    <dbReference type="NCBI Taxonomy" id="1622073"/>
    <lineage>
        <taxon>Bacteria</taxon>
        <taxon>Bacillati</taxon>
        <taxon>Bacillota</taxon>
        <taxon>Clostridia</taxon>
        <taxon>Eubacteriales</taxon>
        <taxon>Clostridiaceae</taxon>
        <taxon>Clostridium</taxon>
    </lineage>
</organism>
<keyword evidence="2" id="KW-1185">Reference proteome</keyword>
<dbReference type="Pfam" id="PF12672">
    <property type="entry name" value="DUF3793"/>
    <property type="match status" value="1"/>
</dbReference>
<gene>
    <name evidence="1" type="ORF">FDF74_07985</name>
</gene>
<name>A0A6M0RBI1_9CLOT</name>
<sequence length="199" mass="23606">MSKRLLHRYMKTIKDMEDKKYLFSMILYLIAPTIEGVKPSTIVTLPTSGRNLSKLWELYKEDFLNIYNINYIKMKDTDKATIILFYNSDSLKETLSDLENINFLEQFGYKNKININESILHLKSRFKNICPHEIGIFLGIPLEEVKVFMENPKSKCIFCGYWKVYKDIKKAKKQFYIYDRARTHIILDVLKHSENSIII</sequence>
<proteinExistence type="predicted"/>
<dbReference type="Proteomes" id="UP000473885">
    <property type="component" value="Unassembled WGS sequence"/>
</dbReference>
<dbReference type="RefSeq" id="WP_163249241.1">
    <property type="nucleotide sequence ID" value="NZ_SXDP01000005.1"/>
</dbReference>
<protein>
    <submittedName>
        <fullName evidence="1">DUF3793 family protein</fullName>
    </submittedName>
</protein>
<dbReference type="AlphaFoldDB" id="A0A6M0RBI1"/>
<dbReference type="InterPro" id="IPR024523">
    <property type="entry name" value="DUF3793"/>
</dbReference>
<reference evidence="1 2" key="1">
    <citation type="submission" date="2019-04" db="EMBL/GenBank/DDBJ databases">
        <title>Genome sequencing of Clostridium botulinum Groups I-IV and Clostridium butyricum.</title>
        <authorList>
            <person name="Brunt J."/>
            <person name="Van Vliet A.H.M."/>
            <person name="Stringer S.C."/>
            <person name="Carter A.T."/>
            <person name="Peck M.W."/>
        </authorList>
    </citation>
    <scope>NUCLEOTIDE SEQUENCE [LARGE SCALE GENOMIC DNA]</scope>
    <source>
        <strain evidence="1 2">IFR 18/094</strain>
    </source>
</reference>
<dbReference type="EMBL" id="SXDP01000005">
    <property type="protein sequence ID" value="NEZ47147.1"/>
    <property type="molecule type" value="Genomic_DNA"/>
</dbReference>
<comment type="caution">
    <text evidence="1">The sequence shown here is derived from an EMBL/GenBank/DDBJ whole genome shotgun (WGS) entry which is preliminary data.</text>
</comment>
<evidence type="ECO:0000313" key="1">
    <source>
        <dbReference type="EMBL" id="NEZ47147.1"/>
    </source>
</evidence>
<evidence type="ECO:0000313" key="2">
    <source>
        <dbReference type="Proteomes" id="UP000473885"/>
    </source>
</evidence>